<feature type="domain" description="VWFA" evidence="6">
    <location>
        <begin position="91"/>
        <end position="291"/>
    </location>
</feature>
<dbReference type="Proteomes" id="UP000237662">
    <property type="component" value="Unassembled WGS sequence"/>
</dbReference>
<dbReference type="SUPFAM" id="SSF53300">
    <property type="entry name" value="vWA-like"/>
    <property type="match status" value="1"/>
</dbReference>
<gene>
    <name evidence="7" type="ORF">CLV84_0371</name>
</gene>
<proteinExistence type="predicted"/>
<dbReference type="InterPro" id="IPR002035">
    <property type="entry name" value="VWF_A"/>
</dbReference>
<evidence type="ECO:0000259" key="6">
    <source>
        <dbReference type="PROSITE" id="PS50234"/>
    </source>
</evidence>
<evidence type="ECO:0000256" key="3">
    <source>
        <dbReference type="ARBA" id="ARBA00022989"/>
    </source>
</evidence>
<evidence type="ECO:0000313" key="8">
    <source>
        <dbReference type="Proteomes" id="UP000237662"/>
    </source>
</evidence>
<name>A0A2S6I7F5_9BACT</name>
<dbReference type="InterPro" id="IPR050768">
    <property type="entry name" value="UPF0353/GerABKA_families"/>
</dbReference>
<accession>A0A2S6I7F5</accession>
<keyword evidence="4 5" id="KW-0472">Membrane</keyword>
<dbReference type="SMART" id="SM00327">
    <property type="entry name" value="VWA"/>
    <property type="match status" value="1"/>
</dbReference>
<keyword evidence="2 5" id="KW-0812">Transmembrane</keyword>
<dbReference type="PANTHER" id="PTHR22550">
    <property type="entry name" value="SPORE GERMINATION PROTEIN"/>
    <property type="match status" value="1"/>
</dbReference>
<organism evidence="7 8">
    <name type="scientific">Neolewinella xylanilytica</name>
    <dbReference type="NCBI Taxonomy" id="1514080"/>
    <lineage>
        <taxon>Bacteria</taxon>
        <taxon>Pseudomonadati</taxon>
        <taxon>Bacteroidota</taxon>
        <taxon>Saprospiria</taxon>
        <taxon>Saprospirales</taxon>
        <taxon>Lewinellaceae</taxon>
        <taxon>Neolewinella</taxon>
    </lineage>
</organism>
<dbReference type="InterPro" id="IPR036465">
    <property type="entry name" value="vWFA_dom_sf"/>
</dbReference>
<evidence type="ECO:0000256" key="1">
    <source>
        <dbReference type="ARBA" id="ARBA00022475"/>
    </source>
</evidence>
<dbReference type="AlphaFoldDB" id="A0A2S6I7F5"/>
<feature type="transmembrane region" description="Helical" evidence="5">
    <location>
        <begin position="310"/>
        <end position="328"/>
    </location>
</feature>
<keyword evidence="1" id="KW-1003">Cell membrane</keyword>
<dbReference type="OrthoDB" id="6206554at2"/>
<feature type="transmembrane region" description="Helical" evidence="5">
    <location>
        <begin position="59"/>
        <end position="78"/>
    </location>
</feature>
<dbReference type="Gene3D" id="3.40.50.410">
    <property type="entry name" value="von Willebrand factor, type A domain"/>
    <property type="match status" value="1"/>
</dbReference>
<dbReference type="EMBL" id="PTJC01000005">
    <property type="protein sequence ID" value="PPK87430.1"/>
    <property type="molecule type" value="Genomic_DNA"/>
</dbReference>
<sequence>MFRVEHPEYFWLLLLVPIVVGLFFWYWRQRRAALDRFADRELLSYLAPGVNRRMPWTKFGLVALSLPLLVVALANPQWSAQREEIQRRGIDLIVALDISNSMRAEDVQPSRMDRARFFTNTLVDELAGNNIGVELFTCTAVMAAPLTTDYAFVKNVVSTAAPYQISAQGTNLAEAITTAEAAFDAESANHRALIIVSDGEDHSGEAAAAAARANAEGLLVYTVGVGKPGGSLMPVQLNNGRSDYIREAGGGPATTSADFATLETIATSGGGAYFTLSGDAENLAQALRAQVDRIEKQEFETQEFSSYDSYFYWFLAPAVLLLLVELSIGRKDRKMAERYEV</sequence>
<evidence type="ECO:0000256" key="4">
    <source>
        <dbReference type="ARBA" id="ARBA00023136"/>
    </source>
</evidence>
<dbReference type="PANTHER" id="PTHR22550:SF5">
    <property type="entry name" value="LEUCINE ZIPPER PROTEIN 4"/>
    <property type="match status" value="1"/>
</dbReference>
<feature type="transmembrane region" description="Helical" evidence="5">
    <location>
        <begin position="6"/>
        <end position="27"/>
    </location>
</feature>
<keyword evidence="8" id="KW-1185">Reference proteome</keyword>
<dbReference type="RefSeq" id="WP_104418033.1">
    <property type="nucleotide sequence ID" value="NZ_PTJC01000005.1"/>
</dbReference>
<dbReference type="PROSITE" id="PS50234">
    <property type="entry name" value="VWFA"/>
    <property type="match status" value="1"/>
</dbReference>
<evidence type="ECO:0000313" key="7">
    <source>
        <dbReference type="EMBL" id="PPK87430.1"/>
    </source>
</evidence>
<dbReference type="InterPro" id="IPR024163">
    <property type="entry name" value="Aerotolerance_reg_N"/>
</dbReference>
<evidence type="ECO:0000256" key="5">
    <source>
        <dbReference type="SAM" id="Phobius"/>
    </source>
</evidence>
<comment type="caution">
    <text evidence="7">The sequence shown here is derived from an EMBL/GenBank/DDBJ whole genome shotgun (WGS) entry which is preliminary data.</text>
</comment>
<evidence type="ECO:0000256" key="2">
    <source>
        <dbReference type="ARBA" id="ARBA00022692"/>
    </source>
</evidence>
<dbReference type="Pfam" id="PF07584">
    <property type="entry name" value="BatA"/>
    <property type="match status" value="1"/>
</dbReference>
<dbReference type="Pfam" id="PF13519">
    <property type="entry name" value="VWA_2"/>
    <property type="match status" value="1"/>
</dbReference>
<reference evidence="7 8" key="1">
    <citation type="submission" date="2018-02" db="EMBL/GenBank/DDBJ databases">
        <title>Genomic Encyclopedia of Archaeal and Bacterial Type Strains, Phase II (KMG-II): from individual species to whole genera.</title>
        <authorList>
            <person name="Goeker M."/>
        </authorList>
    </citation>
    <scope>NUCLEOTIDE SEQUENCE [LARGE SCALE GENOMIC DNA]</scope>
    <source>
        <strain evidence="7 8">DSM 29526</strain>
    </source>
</reference>
<keyword evidence="3 5" id="KW-1133">Transmembrane helix</keyword>
<protein>
    <submittedName>
        <fullName evidence="7">Ca-activated chloride channel family protein</fullName>
    </submittedName>
</protein>